<gene>
    <name evidence="2" type="ORF">B1R32_10567</name>
</gene>
<comment type="caution">
    <text evidence="2">The sequence shown here is derived from an EMBL/GenBank/DDBJ whole genome shotgun (WGS) entry which is preliminary data.</text>
</comment>
<dbReference type="EMBL" id="NIGF01000005">
    <property type="protein sequence ID" value="PQV64386.1"/>
    <property type="molecule type" value="Genomic_DNA"/>
</dbReference>
<accession>A0A2S8SUC5</accession>
<evidence type="ECO:0000313" key="3">
    <source>
        <dbReference type="Proteomes" id="UP000237684"/>
    </source>
</evidence>
<reference evidence="2 3" key="1">
    <citation type="journal article" date="2018" name="Syst. Appl. Microbiol.">
        <title>Abditibacterium utsteinense sp. nov., the first cultivated member of candidate phylum FBP, isolated from ice-free Antarctic soil samples.</title>
        <authorList>
            <person name="Tahon G."/>
            <person name="Tytgat B."/>
            <person name="Lebbe L."/>
            <person name="Carlier A."/>
            <person name="Willems A."/>
        </authorList>
    </citation>
    <scope>NUCLEOTIDE SEQUENCE [LARGE SCALE GENOMIC DNA]</scope>
    <source>
        <strain evidence="2 3">LMG 29911</strain>
    </source>
</reference>
<dbReference type="RefSeq" id="WP_105483179.1">
    <property type="nucleotide sequence ID" value="NZ_NIGF01000005.1"/>
</dbReference>
<organism evidence="2 3">
    <name type="scientific">Abditibacterium utsteinense</name>
    <dbReference type="NCBI Taxonomy" id="1960156"/>
    <lineage>
        <taxon>Bacteria</taxon>
        <taxon>Pseudomonadati</taxon>
        <taxon>Abditibacteriota</taxon>
        <taxon>Abditibacteriia</taxon>
        <taxon>Abditibacteriales</taxon>
        <taxon>Abditibacteriaceae</taxon>
        <taxon>Abditibacterium</taxon>
    </lineage>
</organism>
<evidence type="ECO:0000259" key="1">
    <source>
        <dbReference type="Pfam" id="PF14080"/>
    </source>
</evidence>
<feature type="domain" description="DUF4261" evidence="1">
    <location>
        <begin position="201"/>
        <end position="263"/>
    </location>
</feature>
<dbReference type="InParanoid" id="A0A2S8SUC5"/>
<protein>
    <recommendedName>
        <fullName evidence="1">DUF4261 domain-containing protein</fullName>
    </recommendedName>
</protein>
<dbReference type="OrthoDB" id="278790at2"/>
<dbReference type="Pfam" id="PF14080">
    <property type="entry name" value="DUF4261"/>
    <property type="match status" value="1"/>
</dbReference>
<dbReference type="InterPro" id="IPR025357">
    <property type="entry name" value="DUF4261"/>
</dbReference>
<proteinExistence type="predicted"/>
<name>A0A2S8SUC5_9BACT</name>
<dbReference type="AlphaFoldDB" id="A0A2S8SUC5"/>
<dbReference type="Proteomes" id="UP000237684">
    <property type="component" value="Unassembled WGS sequence"/>
</dbReference>
<evidence type="ECO:0000313" key="2">
    <source>
        <dbReference type="EMBL" id="PQV64386.1"/>
    </source>
</evidence>
<sequence>MGISDAPKSQKSPAPVTISESSQVSLQVLFAAPFSPSSDELTRSLRAYDASLNAATVSLVDGGEGSALGEARFGIHAVQIVVFGFPMPKEPLEACVLPAPFDQETKQQVRAQQAHALLFYRGQSENISEQYIALALVAGALCGHGGLAVLNKNARAALPARVFTPEMGASKIEFFDTLPPLYLFAGFVKYEIEGKRGVWMRTHGLQLWDLPNLATLVESHARGAEVFDIFSNVIDYMINKGPILCAGHTMQIGEDIYIKLREPGAEEAKISDENELLIADFIRADESNPFVFNL</sequence>
<keyword evidence="3" id="KW-1185">Reference proteome</keyword>